<name>A0A9P6KJD9_9PLEO</name>
<evidence type="ECO:0000256" key="1">
    <source>
        <dbReference type="SAM" id="MobiDB-lite"/>
    </source>
</evidence>
<sequence length="447" mass="50329">MRRKTKDASWRSLLETRKAGARHLRIKSPSESRVIRFLVSSENLRFYCVLRGSVTIPSGGRYQIADRGNSIEALQESKICVDDIRKGTDEQDDKSASLSDFELLRMLKQRDGDTFESNIHSLRGSNGYWGGGKMFLLSYRDQKRELSCGETNMMKILTAEAIQSLLERDQSSETGGSLAIPSPQARASRNQPARSSVAPERHREDADYIIIAKNILASWQGRICGVMGGTHCLIRDRSGQHEYITWAQIQQSESEGSVSFQDEDYGQGLHAKADRDFLQALRSENKLTAADYEVDDAVMYESEDQTAFHITVFVTLKNKEKLSLLLKRRNIAGYDYGGPIRSSPSGFIGAGGKKEDFAPILKRRQPEMYKRYLGRRKGGGARERSSAREANGIRQIQETLEKLCGSVKHLTDTTEIWMQTIMAHSAFMLWLAPVRKFGVGSDKLVLR</sequence>
<dbReference type="AlphaFoldDB" id="A0A9P6KJD9"/>
<reference evidence="2" key="1">
    <citation type="journal article" date="2020" name="Mol. Plant Microbe Interact.">
        <title>Genome Sequence of the Biocontrol Agent Coniothyrium minitans strain Conio (IMI 134523).</title>
        <authorList>
            <person name="Patel D."/>
            <person name="Shittu T.A."/>
            <person name="Baroncelli R."/>
            <person name="Muthumeenakshi S."/>
            <person name="Osborne T.H."/>
            <person name="Janganan T.K."/>
            <person name="Sreenivasaprasad S."/>
        </authorList>
    </citation>
    <scope>NUCLEOTIDE SEQUENCE</scope>
    <source>
        <strain evidence="2">Conio</strain>
    </source>
</reference>
<evidence type="ECO:0000313" key="3">
    <source>
        <dbReference type="Proteomes" id="UP000756921"/>
    </source>
</evidence>
<protein>
    <submittedName>
        <fullName evidence="2">Uncharacterized protein</fullName>
    </submittedName>
</protein>
<comment type="caution">
    <text evidence="2">The sequence shown here is derived from an EMBL/GenBank/DDBJ whole genome shotgun (WGS) entry which is preliminary data.</text>
</comment>
<feature type="compositionally biased region" description="Polar residues" evidence="1">
    <location>
        <begin position="185"/>
        <end position="194"/>
    </location>
</feature>
<proteinExistence type="predicted"/>
<evidence type="ECO:0000313" key="2">
    <source>
        <dbReference type="EMBL" id="KAF9728441.1"/>
    </source>
</evidence>
<dbReference type="OrthoDB" id="3810470at2759"/>
<dbReference type="EMBL" id="WJXW01000020">
    <property type="protein sequence ID" value="KAF9728441.1"/>
    <property type="molecule type" value="Genomic_DNA"/>
</dbReference>
<gene>
    <name evidence="2" type="ORF">PMIN01_13574</name>
</gene>
<keyword evidence="3" id="KW-1185">Reference proteome</keyword>
<feature type="region of interest" description="Disordered" evidence="1">
    <location>
        <begin position="168"/>
        <end position="200"/>
    </location>
</feature>
<organism evidence="2 3">
    <name type="scientific">Paraphaeosphaeria minitans</name>
    <dbReference type="NCBI Taxonomy" id="565426"/>
    <lineage>
        <taxon>Eukaryota</taxon>
        <taxon>Fungi</taxon>
        <taxon>Dikarya</taxon>
        <taxon>Ascomycota</taxon>
        <taxon>Pezizomycotina</taxon>
        <taxon>Dothideomycetes</taxon>
        <taxon>Pleosporomycetidae</taxon>
        <taxon>Pleosporales</taxon>
        <taxon>Massarineae</taxon>
        <taxon>Didymosphaeriaceae</taxon>
        <taxon>Paraphaeosphaeria</taxon>
    </lineage>
</organism>
<accession>A0A9P6KJD9</accession>
<dbReference type="Proteomes" id="UP000756921">
    <property type="component" value="Unassembled WGS sequence"/>
</dbReference>